<accession>A0A8S1WPP7</accession>
<proteinExistence type="predicted"/>
<reference evidence="1" key="1">
    <citation type="submission" date="2021-01" db="EMBL/GenBank/DDBJ databases">
        <authorList>
            <consortium name="Genoscope - CEA"/>
            <person name="William W."/>
        </authorList>
    </citation>
    <scope>NUCLEOTIDE SEQUENCE</scope>
</reference>
<sequence>MQNLQKIIQCVQIPFLNMGKTIQHIIQKFLISTNKICFSLHFFSFIKQAFIQFQFAFFFQAQEECDDGNYQIGDDCLKCEIEQNQVCNSVIKILIANIYCKSSSLNTQLPQYDSKQIVHKHKIKRIGKVNTTKLPQNTISFKLINIDNQNCRSSFQIKQDVGSNLTFGENVLEMEVLDFRPTSQGQLNKSVTAVLEDSTKNIQHQVSKIFK</sequence>
<dbReference type="AlphaFoldDB" id="A0A8S1WPP7"/>
<keyword evidence="2" id="KW-1185">Reference proteome</keyword>
<evidence type="ECO:0000313" key="1">
    <source>
        <dbReference type="EMBL" id="CAD8187636.1"/>
    </source>
</evidence>
<dbReference type="EMBL" id="CAJJDP010000089">
    <property type="protein sequence ID" value="CAD8187636.1"/>
    <property type="molecule type" value="Genomic_DNA"/>
</dbReference>
<dbReference type="Proteomes" id="UP000683925">
    <property type="component" value="Unassembled WGS sequence"/>
</dbReference>
<name>A0A8S1WPP7_PAROT</name>
<gene>
    <name evidence="1" type="ORF">POCTA_138.1.T0900194</name>
</gene>
<organism evidence="1 2">
    <name type="scientific">Paramecium octaurelia</name>
    <dbReference type="NCBI Taxonomy" id="43137"/>
    <lineage>
        <taxon>Eukaryota</taxon>
        <taxon>Sar</taxon>
        <taxon>Alveolata</taxon>
        <taxon>Ciliophora</taxon>
        <taxon>Intramacronucleata</taxon>
        <taxon>Oligohymenophorea</taxon>
        <taxon>Peniculida</taxon>
        <taxon>Parameciidae</taxon>
        <taxon>Paramecium</taxon>
    </lineage>
</organism>
<evidence type="ECO:0000313" key="2">
    <source>
        <dbReference type="Proteomes" id="UP000683925"/>
    </source>
</evidence>
<comment type="caution">
    <text evidence="1">The sequence shown here is derived from an EMBL/GenBank/DDBJ whole genome shotgun (WGS) entry which is preliminary data.</text>
</comment>
<protein>
    <submittedName>
        <fullName evidence="1">Uncharacterized protein</fullName>
    </submittedName>
</protein>